<dbReference type="AlphaFoldDB" id="A0A0J8BJ53"/>
<feature type="domain" description="AB hydrolase-1" evidence="1">
    <location>
        <begin position="1"/>
        <end position="37"/>
    </location>
</feature>
<dbReference type="InterPro" id="IPR000073">
    <property type="entry name" value="AB_hydrolase_1"/>
</dbReference>
<dbReference type="OrthoDB" id="3930934at2"/>
<reference evidence="2 3" key="1">
    <citation type="submission" date="2015-06" db="EMBL/GenBank/DDBJ databases">
        <authorList>
            <person name="Ju K.-S."/>
            <person name="Doroghazi J.R."/>
            <person name="Metcalf W.W."/>
        </authorList>
    </citation>
    <scope>NUCLEOTIDE SEQUENCE [LARGE SCALE GENOMIC DNA]</scope>
    <source>
        <strain evidence="2 3">NRRL 3414</strain>
    </source>
</reference>
<gene>
    <name evidence="2" type="ORF">ACM01_47020</name>
</gene>
<evidence type="ECO:0000313" key="3">
    <source>
        <dbReference type="Proteomes" id="UP000037432"/>
    </source>
</evidence>
<dbReference type="RefSeq" id="WP_048587704.1">
    <property type="nucleotide sequence ID" value="NZ_LFNT01000324.1"/>
</dbReference>
<proteinExistence type="predicted"/>
<feature type="non-terminal residue" evidence="2">
    <location>
        <position position="71"/>
    </location>
</feature>
<dbReference type="Proteomes" id="UP000037432">
    <property type="component" value="Unassembled WGS sequence"/>
</dbReference>
<feature type="non-terminal residue" evidence="2">
    <location>
        <position position="1"/>
    </location>
</feature>
<comment type="caution">
    <text evidence="2">The sequence shown here is derived from an EMBL/GenBank/DDBJ whole genome shotgun (WGS) entry which is preliminary data.</text>
</comment>
<accession>A0A0J8BJ53</accession>
<sequence>GVSYGTAIGQQYAERYPHRVRAMTLDSNMDHSLGTWDFQKTETIAVEESYGQFADWCARTASCALHGRDAR</sequence>
<dbReference type="Pfam" id="PF00561">
    <property type="entry name" value="Abhydrolase_1"/>
    <property type="match status" value="1"/>
</dbReference>
<organism evidence="2 3">
    <name type="scientific">Streptomyces viridochromogenes</name>
    <dbReference type="NCBI Taxonomy" id="1938"/>
    <lineage>
        <taxon>Bacteria</taxon>
        <taxon>Bacillati</taxon>
        <taxon>Actinomycetota</taxon>
        <taxon>Actinomycetes</taxon>
        <taxon>Kitasatosporales</taxon>
        <taxon>Streptomycetaceae</taxon>
        <taxon>Streptomyces</taxon>
    </lineage>
</organism>
<dbReference type="SUPFAM" id="SSF53474">
    <property type="entry name" value="alpha/beta-Hydrolases"/>
    <property type="match status" value="1"/>
</dbReference>
<name>A0A0J8BJ53_STRVR</name>
<evidence type="ECO:0000259" key="1">
    <source>
        <dbReference type="Pfam" id="PF00561"/>
    </source>
</evidence>
<evidence type="ECO:0000313" key="2">
    <source>
        <dbReference type="EMBL" id="KMS65680.1"/>
    </source>
</evidence>
<protein>
    <recommendedName>
        <fullName evidence="1">AB hydrolase-1 domain-containing protein</fullName>
    </recommendedName>
</protein>
<dbReference type="GO" id="GO:0003824">
    <property type="term" value="F:catalytic activity"/>
    <property type="evidence" value="ECO:0007669"/>
    <property type="project" value="UniProtKB-ARBA"/>
</dbReference>
<dbReference type="Gene3D" id="3.40.50.1820">
    <property type="entry name" value="alpha/beta hydrolase"/>
    <property type="match status" value="1"/>
</dbReference>
<dbReference type="InterPro" id="IPR029058">
    <property type="entry name" value="AB_hydrolase_fold"/>
</dbReference>
<dbReference type="EMBL" id="LFNT01000324">
    <property type="protein sequence ID" value="KMS65680.1"/>
    <property type="molecule type" value="Genomic_DNA"/>
</dbReference>